<evidence type="ECO:0000256" key="2">
    <source>
        <dbReference type="ARBA" id="ARBA00004687"/>
    </source>
</evidence>
<dbReference type="EMBL" id="KZ859150">
    <property type="protein sequence ID" value="RDW22798.1"/>
    <property type="molecule type" value="Genomic_DNA"/>
</dbReference>
<feature type="transmembrane region" description="Helical" evidence="8">
    <location>
        <begin position="52"/>
        <end position="72"/>
    </location>
</feature>
<keyword evidence="7 8" id="KW-0472">Membrane</keyword>
<reference evidence="10 12" key="2">
    <citation type="submission" date="2018-07" db="EMBL/GenBank/DDBJ databases">
        <title>Draft Genome Assemblies for Five Robust Yarrowia lipolytica Strains Exhibiting High Lipid Production and Pentose Sugar Utilization and Sugar Alcohol Secretion from Undetoxified Lignocellulosic Biomass Hydrolysates.</title>
        <authorList>
            <consortium name="DOE Joint Genome Institute"/>
            <person name="Walker C."/>
            <person name="Ryu S."/>
            <person name="Na H."/>
            <person name="Zane M."/>
            <person name="LaButti K."/>
            <person name="Lipzen A."/>
            <person name="Haridas S."/>
            <person name="Barry K."/>
            <person name="Grigoriev I.V."/>
            <person name="Quarterman J."/>
            <person name="Slininger P."/>
            <person name="Dien B."/>
            <person name="Trinh C.T."/>
        </authorList>
    </citation>
    <scope>NUCLEOTIDE SEQUENCE [LARGE SCALE GENOMIC DNA]</scope>
    <source>
        <strain evidence="10 12">YB392</strain>
    </source>
</reference>
<dbReference type="GO" id="GO:0005789">
    <property type="term" value="C:endoplasmic reticulum membrane"/>
    <property type="evidence" value="ECO:0007669"/>
    <property type="project" value="UniProtKB-SubCell"/>
</dbReference>
<sequence length="478" mass="53912">MSSQKLLKEEHVSGLTGGSIGEIYVVTCVNLTAYVAWALLRKRYGDHSPWDVDFVIFDFLLNWLGLLLSVTIYSNQPLLLNALIIVPAGVWYIWGRRDRVKKRKELRPDFQQEKDKEVKRADKEMPFLSVYRGSMMVITCIAILAVDFNIFPRRFAKVETWGTSMMDLGVGSFVFSMGVVSKPRTDEPFGPQMKKSLKHAFPVLVLGFIRLISVKSLDYQEHVSEYGVHWNFFFTLGFLPPFVTLVGGLFKKTKIPLMGQSVIIALAYDVLLSVTSLKEYILTAPRVDIFSQNKEGIFSFIGYLAIFLAGQAVGTVILRTKLPEPTPANSKRTPHNLRYRQIIKYLTISSILFHVARLYYDGTIEINVSRRLVNMPYYLWVCAYNTFFLGCYAAIEVILVPIRASQPATPRVPLTLDAVNYNGLVIFLLANIGTGLINMSVNTLEASPAKTMVILVAYCAALSGISLVLYKKEIRLKL</sequence>
<dbReference type="PIRSF" id="PIRSF017321">
    <property type="entry name" value="GWT1"/>
    <property type="match status" value="1"/>
</dbReference>
<evidence type="ECO:0000256" key="4">
    <source>
        <dbReference type="ARBA" id="ARBA00022502"/>
    </source>
</evidence>
<gene>
    <name evidence="10" type="ORF">B0I71DRAFT_136994</name>
    <name evidence="9" type="ORF">YALI1_C32810g</name>
</gene>
<proteinExistence type="inferred from homology"/>
<dbReference type="Proteomes" id="UP000256601">
    <property type="component" value="Unassembled WGS sequence"/>
</dbReference>
<evidence type="ECO:0000256" key="6">
    <source>
        <dbReference type="ARBA" id="ARBA00022989"/>
    </source>
</evidence>
<evidence type="ECO:0000313" key="11">
    <source>
        <dbReference type="Proteomes" id="UP000182444"/>
    </source>
</evidence>
<dbReference type="VEuPathDB" id="FungiDB:YALI0_C23793g"/>
<feature type="transmembrane region" description="Helical" evidence="8">
    <location>
        <begin position="451"/>
        <end position="470"/>
    </location>
</feature>
<dbReference type="PANTHER" id="PTHR20661:SF0">
    <property type="entry name" value="PHOSPHATIDYLINOSITOL-GLYCAN BIOSYNTHESIS CLASS W PROTEIN"/>
    <property type="match status" value="1"/>
</dbReference>
<feature type="transmembrane region" description="Helical" evidence="8">
    <location>
        <begin position="421"/>
        <end position="439"/>
    </location>
</feature>
<name>A0A1D8NCH1_YARLL</name>
<dbReference type="EC" id="2.3.-.-" evidence="8"/>
<dbReference type="KEGG" id="yli:2909596"/>
<evidence type="ECO:0000256" key="5">
    <source>
        <dbReference type="ARBA" id="ARBA00022692"/>
    </source>
</evidence>
<accession>A0A1D8NCH1</accession>
<reference evidence="9 11" key="1">
    <citation type="journal article" date="2016" name="PLoS ONE">
        <title>Sequence Assembly of Yarrowia lipolytica Strain W29/CLIB89 Shows Transposable Element Diversity.</title>
        <authorList>
            <person name="Magnan C."/>
            <person name="Yu J."/>
            <person name="Chang I."/>
            <person name="Jahn E."/>
            <person name="Kanomata Y."/>
            <person name="Wu J."/>
            <person name="Zeller M."/>
            <person name="Oakes M."/>
            <person name="Baldi P."/>
            <person name="Sandmeyer S."/>
        </authorList>
    </citation>
    <scope>NUCLEOTIDE SEQUENCE [LARGE SCALE GENOMIC DNA]</scope>
    <source>
        <strain evidence="9">CLIB89</strain>
        <strain evidence="11">CLIB89(W29)</strain>
    </source>
</reference>
<dbReference type="Proteomes" id="UP000182444">
    <property type="component" value="Chromosome 1C"/>
</dbReference>
<dbReference type="GO" id="GO:0032216">
    <property type="term" value="F:glucosaminyl-phosphatidylinositol O-acyltransferase activity"/>
    <property type="evidence" value="ECO:0007669"/>
    <property type="project" value="EnsemblFungi"/>
</dbReference>
<comment type="similarity">
    <text evidence="3 8">Belongs to the PIGW family.</text>
</comment>
<dbReference type="VEuPathDB" id="FungiDB:YALI1_C32810g"/>
<feature type="transmembrane region" description="Helical" evidence="8">
    <location>
        <begin position="20"/>
        <end position="40"/>
    </location>
</feature>
<evidence type="ECO:0000313" key="12">
    <source>
        <dbReference type="Proteomes" id="UP000256601"/>
    </source>
</evidence>
<feature type="transmembrane region" description="Helical" evidence="8">
    <location>
        <begin position="200"/>
        <end position="217"/>
    </location>
</feature>
<dbReference type="Pfam" id="PF06423">
    <property type="entry name" value="GWT1"/>
    <property type="match status" value="1"/>
</dbReference>
<evidence type="ECO:0000256" key="7">
    <source>
        <dbReference type="ARBA" id="ARBA00023136"/>
    </source>
</evidence>
<feature type="transmembrane region" description="Helical" evidence="8">
    <location>
        <begin position="297"/>
        <end position="318"/>
    </location>
</feature>
<keyword evidence="8" id="KW-0012">Acyltransferase</keyword>
<dbReference type="UniPathway" id="UPA00196"/>
<comment type="subcellular location">
    <subcellularLocation>
        <location evidence="1 8">Endoplasmic reticulum membrane</location>
        <topology evidence="1 8">Multi-pass membrane protein</topology>
    </subcellularLocation>
</comment>
<comment type="function">
    <text evidence="8">A acetyltransferase, which acetylates the inositol ring of phosphatidylinositol during biosynthesis of GPI-anchor.</text>
</comment>
<dbReference type="PANTHER" id="PTHR20661">
    <property type="entry name" value="PHOSPHATIDYLINOSITOL-GLYCAN BIOSYNTHESIS CLASS W PROTEIN"/>
    <property type="match status" value="1"/>
</dbReference>
<dbReference type="GeneID" id="2909596"/>
<keyword evidence="8" id="KW-0256">Endoplasmic reticulum</keyword>
<evidence type="ECO:0000256" key="3">
    <source>
        <dbReference type="ARBA" id="ARBA00007559"/>
    </source>
</evidence>
<evidence type="ECO:0000256" key="1">
    <source>
        <dbReference type="ARBA" id="ARBA00004477"/>
    </source>
</evidence>
<dbReference type="InterPro" id="IPR009447">
    <property type="entry name" value="PIGW/GWT1"/>
</dbReference>
<feature type="transmembrane region" description="Helical" evidence="8">
    <location>
        <begin position="377"/>
        <end position="400"/>
    </location>
</feature>
<dbReference type="RefSeq" id="XP_502196.1">
    <property type="nucleotide sequence ID" value="XM_502196.1"/>
</dbReference>
<keyword evidence="8" id="KW-0808">Transferase</keyword>
<dbReference type="GO" id="GO:0072659">
    <property type="term" value="P:protein localization to plasma membrane"/>
    <property type="evidence" value="ECO:0007669"/>
    <property type="project" value="TreeGrafter"/>
</dbReference>
<dbReference type="GO" id="GO:0006506">
    <property type="term" value="P:GPI anchor biosynthetic process"/>
    <property type="evidence" value="ECO:0007669"/>
    <property type="project" value="UniProtKB-UniPathway"/>
</dbReference>
<keyword evidence="4 8" id="KW-0337">GPI-anchor biosynthesis</keyword>
<feature type="transmembrane region" description="Helical" evidence="8">
    <location>
        <begin position="129"/>
        <end position="151"/>
    </location>
</feature>
<keyword evidence="5 8" id="KW-0812">Transmembrane</keyword>
<comment type="pathway">
    <text evidence="2 8">Glycolipid biosynthesis; glycosylphosphatidylinositol-anchor biosynthesis.</text>
</comment>
<protein>
    <recommendedName>
        <fullName evidence="8">GPI-anchored wall transfer protein</fullName>
        <ecNumber evidence="8">2.3.-.-</ecNumber>
    </recommendedName>
</protein>
<evidence type="ECO:0000313" key="10">
    <source>
        <dbReference type="EMBL" id="RDW22798.1"/>
    </source>
</evidence>
<feature type="transmembrane region" description="Helical" evidence="8">
    <location>
        <begin position="163"/>
        <end position="180"/>
    </location>
</feature>
<evidence type="ECO:0000256" key="8">
    <source>
        <dbReference type="RuleBase" id="RU280819"/>
    </source>
</evidence>
<keyword evidence="6 8" id="KW-1133">Transmembrane helix</keyword>
<dbReference type="OrthoDB" id="15270at2759"/>
<organism evidence="9 11">
    <name type="scientific">Yarrowia lipolytica</name>
    <name type="common">Candida lipolytica</name>
    <dbReference type="NCBI Taxonomy" id="4952"/>
    <lineage>
        <taxon>Eukaryota</taxon>
        <taxon>Fungi</taxon>
        <taxon>Dikarya</taxon>
        <taxon>Ascomycota</taxon>
        <taxon>Saccharomycotina</taxon>
        <taxon>Dipodascomycetes</taxon>
        <taxon>Dipodascales</taxon>
        <taxon>Dipodascales incertae sedis</taxon>
        <taxon>Yarrowia</taxon>
    </lineage>
</organism>
<feature type="transmembrane region" description="Helical" evidence="8">
    <location>
        <begin position="229"/>
        <end position="250"/>
    </location>
</feature>
<evidence type="ECO:0000313" key="9">
    <source>
        <dbReference type="EMBL" id="AOW03324.1"/>
    </source>
</evidence>
<dbReference type="eggNOG" id="KOG0411">
    <property type="taxonomic scope" value="Eukaryota"/>
</dbReference>
<dbReference type="SMR" id="A0A1D8NCH1"/>
<dbReference type="AlphaFoldDB" id="A0A1D8NCH1"/>
<dbReference type="EMBL" id="CP017555">
    <property type="protein sequence ID" value="AOW03324.1"/>
    <property type="molecule type" value="Genomic_DNA"/>
</dbReference>
<feature type="transmembrane region" description="Helical" evidence="8">
    <location>
        <begin position="78"/>
        <end position="94"/>
    </location>
</feature>
<dbReference type="OMA" id="GLYVMQP"/>